<protein>
    <recommendedName>
        <fullName evidence="4">Heavy metal-binding domain-containing protein</fullName>
    </recommendedName>
</protein>
<dbReference type="Proteomes" id="UP000033772">
    <property type="component" value="Unassembled WGS sequence"/>
</dbReference>
<dbReference type="RefSeq" id="WP_045548142.1">
    <property type="nucleotide sequence ID" value="NZ_JZDQ02000050.1"/>
</dbReference>
<evidence type="ECO:0000313" key="2">
    <source>
        <dbReference type="EMBL" id="OIJ23954.1"/>
    </source>
</evidence>
<proteinExistence type="predicted"/>
<dbReference type="OrthoDB" id="128043at2"/>
<gene>
    <name evidence="2" type="ORF">UG56_025445</name>
</gene>
<comment type="caution">
    <text evidence="2">The sequence shown here is derived from an EMBL/GenBank/DDBJ whole genome shotgun (WGS) entry which is preliminary data.</text>
</comment>
<reference evidence="2" key="1">
    <citation type="submission" date="2016-10" db="EMBL/GenBank/DDBJ databases">
        <title>Draft Genome Sequence of Nocardioides luteus Strain BAFB, an Alkane-Degrading Bacterium Isolated from JP-7 Polluted Soil.</title>
        <authorList>
            <person name="Brown L."/>
            <person name="Ruiz O.N."/>
            <person name="Gunasekera T."/>
        </authorList>
    </citation>
    <scope>NUCLEOTIDE SEQUENCE [LARGE SCALE GENOMIC DNA]</scope>
    <source>
        <strain evidence="2">BAFB</strain>
    </source>
</reference>
<organism evidence="2 3">
    <name type="scientific">Nocardioides luteus</name>
    <dbReference type="NCBI Taxonomy" id="1844"/>
    <lineage>
        <taxon>Bacteria</taxon>
        <taxon>Bacillati</taxon>
        <taxon>Actinomycetota</taxon>
        <taxon>Actinomycetes</taxon>
        <taxon>Propionibacteriales</taxon>
        <taxon>Nocardioidaceae</taxon>
        <taxon>Nocardioides</taxon>
    </lineage>
</organism>
<sequence>MNAIAKVGAFAGAVVALGGLGSAVGASVGPLGEPERHPEHATENSSHGGHAGHGAGKAPAATGLNVSEGGYTLDLVEDRYQRTPDATLRFRILGDDHEPVTRFATAHGKKLHLIVVRRDLATFQHVHPVMSADGTWAVAADLAEAGTYRVFADFRPEAADEGLTLGQDLFVGGPCEPQPLPAAATTSTVSPYQVDLGGHLVAGKTSRLTLTVTRDGEPVTDLEPYLEAYGHLVALRDGDLAYLHVHPDGAPGDGRTQPGPEITFSAEVPSAGTYRLFLDFQHAGEVRTAAFTATAEAHGTAH</sequence>
<dbReference type="EMBL" id="JZDQ02000050">
    <property type="protein sequence ID" value="OIJ23954.1"/>
    <property type="molecule type" value="Genomic_DNA"/>
</dbReference>
<name>A0A1J4MXG1_9ACTN</name>
<dbReference type="STRING" id="1844.UG56_025445"/>
<evidence type="ECO:0000313" key="3">
    <source>
        <dbReference type="Proteomes" id="UP000033772"/>
    </source>
</evidence>
<keyword evidence="3" id="KW-1185">Reference proteome</keyword>
<evidence type="ECO:0000256" key="1">
    <source>
        <dbReference type="SAM" id="MobiDB-lite"/>
    </source>
</evidence>
<feature type="compositionally biased region" description="Basic and acidic residues" evidence="1">
    <location>
        <begin position="33"/>
        <end position="42"/>
    </location>
</feature>
<accession>A0A1J4MXG1</accession>
<evidence type="ECO:0008006" key="4">
    <source>
        <dbReference type="Google" id="ProtNLM"/>
    </source>
</evidence>
<feature type="region of interest" description="Disordered" evidence="1">
    <location>
        <begin position="28"/>
        <end position="61"/>
    </location>
</feature>
<dbReference type="AlphaFoldDB" id="A0A1J4MXG1"/>